<evidence type="ECO:0000313" key="3">
    <source>
        <dbReference type="Proteomes" id="UP001149821"/>
    </source>
</evidence>
<dbReference type="RefSeq" id="WP_274142122.1">
    <property type="nucleotide sequence ID" value="NZ_JAJUBB010000006.1"/>
</dbReference>
<feature type="signal peptide" evidence="1">
    <location>
        <begin position="1"/>
        <end position="23"/>
    </location>
</feature>
<feature type="chain" id="PRO_5046036618" evidence="1">
    <location>
        <begin position="24"/>
        <end position="100"/>
    </location>
</feature>
<evidence type="ECO:0000256" key="1">
    <source>
        <dbReference type="SAM" id="SignalP"/>
    </source>
</evidence>
<reference evidence="2" key="1">
    <citation type="submission" date="2021-12" db="EMBL/GenBank/DDBJ databases">
        <title>Enterovibrio ZSDZ35 sp. nov. and Enterovibrio ZSDZ42 sp. nov., isolated from coastal seawater in Qingdao.</title>
        <authorList>
            <person name="Zhang P."/>
        </authorList>
    </citation>
    <scope>NUCLEOTIDE SEQUENCE</scope>
    <source>
        <strain evidence="2">ZSDZ35</strain>
    </source>
</reference>
<proteinExistence type="predicted"/>
<dbReference type="EMBL" id="JAJUBB010000006">
    <property type="protein sequence ID" value="MDD1781661.1"/>
    <property type="molecule type" value="Genomic_DNA"/>
</dbReference>
<evidence type="ECO:0000313" key="2">
    <source>
        <dbReference type="EMBL" id="MDD1781661.1"/>
    </source>
</evidence>
<accession>A0ABT5QL08</accession>
<protein>
    <submittedName>
        <fullName evidence="2">Uncharacterized protein</fullName>
    </submittedName>
</protein>
<keyword evidence="3" id="KW-1185">Reference proteome</keyword>
<comment type="caution">
    <text evidence="2">The sequence shown here is derived from an EMBL/GenBank/DDBJ whole genome shotgun (WGS) entry which is preliminary data.</text>
</comment>
<dbReference type="Proteomes" id="UP001149821">
    <property type="component" value="Unassembled WGS sequence"/>
</dbReference>
<organism evidence="2 3">
    <name type="scientific">Enterovibrio qingdaonensis</name>
    <dbReference type="NCBI Taxonomy" id="2899818"/>
    <lineage>
        <taxon>Bacteria</taxon>
        <taxon>Pseudomonadati</taxon>
        <taxon>Pseudomonadota</taxon>
        <taxon>Gammaproteobacteria</taxon>
        <taxon>Vibrionales</taxon>
        <taxon>Vibrionaceae</taxon>
        <taxon>Enterovibrio</taxon>
    </lineage>
</organism>
<sequence length="100" mass="10992">MNKTLPALLAFTSILSLAPTVNAFELKPLTKEELKPFCQNSMIWGQFNVSEAQCLEVAVPCSKSTLKPGMNLGQATEALFSCTFSKLGIELPEFDDEDDF</sequence>
<keyword evidence="1" id="KW-0732">Signal</keyword>
<name>A0ABT5QL08_9GAMM</name>
<gene>
    <name evidence="2" type="ORF">LRP49_10690</name>
</gene>